<accession>A0A0F4ZFF9</accession>
<dbReference type="InterPro" id="IPR004854">
    <property type="entry name" value="Ufd1-like"/>
</dbReference>
<keyword evidence="2" id="KW-0833">Ubl conjugation pathway</keyword>
<evidence type="ECO:0000256" key="1">
    <source>
        <dbReference type="ARBA" id="ARBA00006043"/>
    </source>
</evidence>
<dbReference type="AlphaFoldDB" id="A0A0F4ZFF9"/>
<dbReference type="Pfam" id="PF24842">
    <property type="entry name" value="UFD1_N2"/>
    <property type="match status" value="1"/>
</dbReference>
<name>A0A0F4ZFF9_9PEZI</name>
<dbReference type="Pfam" id="PF16558">
    <property type="entry name" value="AZUL"/>
    <property type="match status" value="1"/>
</dbReference>
<dbReference type="PANTHER" id="PTHR12555">
    <property type="entry name" value="UBIQUITIN FUSION DEGRADATON PROTEIN 1"/>
    <property type="match status" value="1"/>
</dbReference>
<evidence type="ECO:0000259" key="6">
    <source>
        <dbReference type="Pfam" id="PF24842"/>
    </source>
</evidence>
<dbReference type="Gene3D" id="2.40.40.50">
    <property type="entry name" value="Ubiquitin fusion degradation protein UFD1, N-terminal domain"/>
    <property type="match status" value="1"/>
</dbReference>
<protein>
    <submittedName>
        <fullName evidence="7">Uncharacterized protein</fullName>
    </submittedName>
</protein>
<comment type="caution">
    <text evidence="7">The sequence shown here is derived from an EMBL/GenBank/DDBJ whole genome shotgun (WGS) entry which is preliminary data.</text>
</comment>
<dbReference type="GO" id="GO:0031593">
    <property type="term" value="F:polyubiquitin modification-dependent protein binding"/>
    <property type="evidence" value="ECO:0007669"/>
    <property type="project" value="TreeGrafter"/>
</dbReference>
<dbReference type="Gene3D" id="3.10.330.10">
    <property type="match status" value="1"/>
</dbReference>
<feature type="domain" description="Ubiquitin fusion degradation protein UFD1 N-terminal subdomain 2" evidence="6">
    <location>
        <begin position="145"/>
        <end position="219"/>
    </location>
</feature>
<dbReference type="Proteomes" id="UP000033483">
    <property type="component" value="Unassembled WGS sequence"/>
</dbReference>
<dbReference type="InterPro" id="IPR055417">
    <property type="entry name" value="UFD1_N1"/>
</dbReference>
<keyword evidence="8" id="KW-1185">Reference proteome</keyword>
<dbReference type="GO" id="GO:0006511">
    <property type="term" value="P:ubiquitin-dependent protein catabolic process"/>
    <property type="evidence" value="ECO:0007669"/>
    <property type="project" value="InterPro"/>
</dbReference>
<dbReference type="EMBL" id="LAEV01001072">
    <property type="protein sequence ID" value="KKA28960.1"/>
    <property type="molecule type" value="Genomic_DNA"/>
</dbReference>
<dbReference type="Pfam" id="PF03152">
    <property type="entry name" value="UFD1_N1"/>
    <property type="match status" value="1"/>
</dbReference>
<evidence type="ECO:0000313" key="7">
    <source>
        <dbReference type="EMBL" id="KKA28960.1"/>
    </source>
</evidence>
<dbReference type="OrthoDB" id="193703at2759"/>
<dbReference type="GO" id="GO:0034098">
    <property type="term" value="C:VCP-NPL4-UFD1 AAA ATPase complex"/>
    <property type="evidence" value="ECO:0007669"/>
    <property type="project" value="TreeGrafter"/>
</dbReference>
<feature type="domain" description="DUF7590" evidence="5">
    <location>
        <begin position="241"/>
        <end position="361"/>
    </location>
</feature>
<feature type="domain" description="Ubiquitin-protein ligase E3A N-terminal zinc-binding" evidence="4">
    <location>
        <begin position="615"/>
        <end position="641"/>
    </location>
</feature>
<comment type="similarity">
    <text evidence="1">Belongs to the UFD1 family.</text>
</comment>
<dbReference type="InterPro" id="IPR056012">
    <property type="entry name" value="DUF7590"/>
</dbReference>
<reference evidence="7 8" key="1">
    <citation type="submission" date="2015-03" db="EMBL/GenBank/DDBJ databases">
        <authorList>
            <person name="Radwan O."/>
            <person name="Al-Naeli F.A."/>
            <person name="Rendon G.A."/>
            <person name="Fields C."/>
        </authorList>
    </citation>
    <scope>NUCLEOTIDE SEQUENCE [LARGE SCALE GENOMIC DNA]</scope>
    <source>
        <strain evidence="7">CR-DP1</strain>
    </source>
</reference>
<gene>
    <name evidence="7" type="ORF">TD95_000912</name>
</gene>
<evidence type="ECO:0000256" key="2">
    <source>
        <dbReference type="ARBA" id="ARBA00022786"/>
    </source>
</evidence>
<dbReference type="Gene3D" id="6.10.130.10">
    <property type="entry name" value="Ubiquitin-protein ligase E3A, N-terminal zinc-binding domain (AZUL)"/>
    <property type="match status" value="1"/>
</dbReference>
<dbReference type="InterPro" id="IPR042299">
    <property type="entry name" value="Ufd1-like_Nn"/>
</dbReference>
<organism evidence="7 8">
    <name type="scientific">Thielaviopsis punctulata</name>
    <dbReference type="NCBI Taxonomy" id="72032"/>
    <lineage>
        <taxon>Eukaryota</taxon>
        <taxon>Fungi</taxon>
        <taxon>Dikarya</taxon>
        <taxon>Ascomycota</taxon>
        <taxon>Pezizomycotina</taxon>
        <taxon>Sordariomycetes</taxon>
        <taxon>Hypocreomycetidae</taxon>
        <taxon>Microascales</taxon>
        <taxon>Ceratocystidaceae</taxon>
        <taxon>Thielaviopsis</taxon>
    </lineage>
</organism>
<dbReference type="Pfam" id="PF23580">
    <property type="entry name" value="Znf_XAF1_N"/>
    <property type="match status" value="1"/>
</dbReference>
<dbReference type="GO" id="GO:0036503">
    <property type="term" value="P:ERAD pathway"/>
    <property type="evidence" value="ECO:0007669"/>
    <property type="project" value="TreeGrafter"/>
</dbReference>
<dbReference type="InterPro" id="IPR032353">
    <property type="entry name" value="AZUL"/>
</dbReference>
<dbReference type="InterPro" id="IPR042556">
    <property type="entry name" value="AZUL_sf"/>
</dbReference>
<dbReference type="PANTHER" id="PTHR12555:SF15">
    <property type="entry name" value="FUSION DEGRADATION PROTEIN (UFD1), PUTATIVE (AFU_ORTHOLOGUE AFUA_4G04640)-RELATED"/>
    <property type="match status" value="1"/>
</dbReference>
<evidence type="ECO:0000259" key="3">
    <source>
        <dbReference type="Pfam" id="PF03152"/>
    </source>
</evidence>
<evidence type="ECO:0000259" key="4">
    <source>
        <dbReference type="Pfam" id="PF16558"/>
    </source>
</evidence>
<sequence length="729" mass="80538">MALSQPLKWWRPFRLMSAAQVEGLVGDKIVLPPSALEEILNAGSASAAPARPGTQPFIPYLLMFRITNPNTGKFVYAGVRDFTAEEGYAGLSPYLVSALGIVLPDGPSDVTANKPSSAVDYQETQALGEAYGSQVTIRLELAPNGDFVRFRALSPYPEIKDWRPLLEHHFRAAYTTLTKDSVVRFQHNGKDYSLVVDKISPDTHGAICIIDTNINIEIDFLDGKGGNESVSVSQEFPIRPSYSQNIKISEPVRGSVDPGDILEYKISSWDRSQALEIELSDLEDDVSLDLLVSPISRLHRTSPMINDFMFGLFDMTGPNSKTLTIPSVHPDLHDAEALKIGVYGYPGEGASTEASSFSLCVRSVPDTSCLENTVHTIDHAPGEVQCLNCRSWVSESTMMLHQNFCLRNNTTCPLCFQVFLKSSQECANHWHCPYDSHHGSSEASKIKHDLMYHEKAKCGQCDAECDSLVMLAGHSKTVCPKRCIVCQFCHLEVEQGGDPANPTPELIISGLTAHEYLDGARTTECHKCDRIVRLRDMSMHMLAHDRTRLSRQPPPLCRNAVCGRTRFGVGSQGVVNNSAGDAVVDRLGLCEVCFEPLFSAFYDPDGKAMRRRVERRYLKQLMGGCGRAGCDNEWCRTGRKTLGLEERGVRAAEAIKMVKPLLDEVSIDGAPMFFCVEELNAARRKLAEQIANEGAYELHWCIAAVEASNCDLDKAKSWLVDWAPGIKRG</sequence>
<dbReference type="Pfam" id="PF24503">
    <property type="entry name" value="DUF7590"/>
    <property type="match status" value="1"/>
</dbReference>
<feature type="domain" description="Ubiquitin fusion degradation protein UFD1 N-terminal subdomain 1" evidence="3">
    <location>
        <begin position="24"/>
        <end position="101"/>
    </location>
</feature>
<proteinExistence type="inferred from homology"/>
<evidence type="ECO:0000259" key="5">
    <source>
        <dbReference type="Pfam" id="PF24503"/>
    </source>
</evidence>
<evidence type="ECO:0000313" key="8">
    <source>
        <dbReference type="Proteomes" id="UP000033483"/>
    </source>
</evidence>
<dbReference type="InterPro" id="IPR055418">
    <property type="entry name" value="UFD1_N2"/>
</dbReference>